<dbReference type="EMBL" id="KV875093">
    <property type="protein sequence ID" value="OIW35032.1"/>
    <property type="molecule type" value="Genomic_DNA"/>
</dbReference>
<organism evidence="2 3">
    <name type="scientific">Coniochaeta ligniaria NRRL 30616</name>
    <dbReference type="NCBI Taxonomy" id="1408157"/>
    <lineage>
        <taxon>Eukaryota</taxon>
        <taxon>Fungi</taxon>
        <taxon>Dikarya</taxon>
        <taxon>Ascomycota</taxon>
        <taxon>Pezizomycotina</taxon>
        <taxon>Sordariomycetes</taxon>
        <taxon>Sordariomycetidae</taxon>
        <taxon>Coniochaetales</taxon>
        <taxon>Coniochaetaceae</taxon>
        <taxon>Coniochaeta</taxon>
    </lineage>
</organism>
<sequence>MALAPDKWPSFQSNTLVSRRQVYAVLSMTKGKGFDSVTCARSVPASPQPTSQQAKSFVLLKQAPQKPLDTGTKKNPQKIDRSYIISQVLRQPRIERGAHRDRGVAETR</sequence>
<dbReference type="InParanoid" id="A0A1J7JY37"/>
<feature type="region of interest" description="Disordered" evidence="1">
    <location>
        <begin position="61"/>
        <end position="81"/>
    </location>
</feature>
<evidence type="ECO:0000313" key="3">
    <source>
        <dbReference type="Proteomes" id="UP000182658"/>
    </source>
</evidence>
<dbReference type="Proteomes" id="UP000182658">
    <property type="component" value="Unassembled WGS sequence"/>
</dbReference>
<evidence type="ECO:0000256" key="1">
    <source>
        <dbReference type="SAM" id="MobiDB-lite"/>
    </source>
</evidence>
<protein>
    <submittedName>
        <fullName evidence="2">Uncharacterized protein</fullName>
    </submittedName>
</protein>
<dbReference type="AlphaFoldDB" id="A0A1J7JY37"/>
<reference evidence="2 3" key="1">
    <citation type="submission" date="2016-10" db="EMBL/GenBank/DDBJ databases">
        <title>Draft genome sequence of Coniochaeta ligniaria NRRL30616, a lignocellulolytic fungus for bioabatement of inhibitors in plant biomass hydrolysates.</title>
        <authorList>
            <consortium name="DOE Joint Genome Institute"/>
            <person name="Jimenez D.J."/>
            <person name="Hector R.E."/>
            <person name="Riley R."/>
            <person name="Sun H."/>
            <person name="Grigoriev I.V."/>
            <person name="Van Elsas J.D."/>
            <person name="Nichols N.N."/>
        </authorList>
    </citation>
    <scope>NUCLEOTIDE SEQUENCE [LARGE SCALE GENOMIC DNA]</scope>
    <source>
        <strain evidence="2 3">NRRL 30616</strain>
    </source>
</reference>
<accession>A0A1J7JY37</accession>
<evidence type="ECO:0000313" key="2">
    <source>
        <dbReference type="EMBL" id="OIW35032.1"/>
    </source>
</evidence>
<gene>
    <name evidence="2" type="ORF">CONLIGDRAFT_627083</name>
</gene>
<name>A0A1J7JY37_9PEZI</name>
<proteinExistence type="predicted"/>
<keyword evidence="3" id="KW-1185">Reference proteome</keyword>